<feature type="compositionally biased region" description="Basic and acidic residues" evidence="1">
    <location>
        <begin position="175"/>
        <end position="190"/>
    </location>
</feature>
<protein>
    <submittedName>
        <fullName evidence="3">Condensation domain-containing protein</fullName>
    </submittedName>
</protein>
<organism evidence="3 4">
    <name type="scientific">Corynebacterium pseudokroppenstedtii</name>
    <dbReference type="NCBI Taxonomy" id="2804917"/>
    <lineage>
        <taxon>Bacteria</taxon>
        <taxon>Bacillati</taxon>
        <taxon>Actinomycetota</taxon>
        <taxon>Actinomycetes</taxon>
        <taxon>Mycobacteriales</taxon>
        <taxon>Corynebacteriaceae</taxon>
        <taxon>Corynebacterium</taxon>
    </lineage>
</organism>
<name>A0AAU0Q0Z2_9CORY</name>
<dbReference type="SUPFAM" id="SSF52777">
    <property type="entry name" value="CoA-dependent acyltransferases"/>
    <property type="match status" value="2"/>
</dbReference>
<dbReference type="AlphaFoldDB" id="A0AAU0Q0Z2"/>
<dbReference type="Proteomes" id="UP001174314">
    <property type="component" value="Chromosome"/>
</dbReference>
<feature type="region of interest" description="Disordered" evidence="1">
    <location>
        <begin position="165"/>
        <end position="190"/>
    </location>
</feature>
<feature type="domain" description="Condensation" evidence="2">
    <location>
        <begin position="189"/>
        <end position="503"/>
    </location>
</feature>
<reference evidence="3 4" key="1">
    <citation type="submission" date="2023-10" db="EMBL/GenBank/DDBJ databases">
        <title>complete genome sequence of Corynebacterium pseudokroppenstedtii P15-C1.</title>
        <authorList>
            <person name="Bruggemann H."/>
            <person name="Poehlein A."/>
        </authorList>
    </citation>
    <scope>NUCLEOTIDE SEQUENCE [LARGE SCALE GENOMIC DNA]</scope>
    <source>
        <strain evidence="3 4">P15_C1</strain>
    </source>
</reference>
<dbReference type="GO" id="GO:0008610">
    <property type="term" value="P:lipid biosynthetic process"/>
    <property type="evidence" value="ECO:0007669"/>
    <property type="project" value="UniProtKB-ARBA"/>
</dbReference>
<evidence type="ECO:0000259" key="2">
    <source>
        <dbReference type="Pfam" id="PF00668"/>
    </source>
</evidence>
<dbReference type="KEGG" id="cpsk:Q0N40_01050"/>
<dbReference type="Pfam" id="PF00668">
    <property type="entry name" value="Condensation"/>
    <property type="match status" value="1"/>
</dbReference>
<dbReference type="GO" id="GO:0003824">
    <property type="term" value="F:catalytic activity"/>
    <property type="evidence" value="ECO:0007669"/>
    <property type="project" value="InterPro"/>
</dbReference>
<dbReference type="EMBL" id="CP137757">
    <property type="protein sequence ID" value="WPF25179.1"/>
    <property type="molecule type" value="Genomic_DNA"/>
</dbReference>
<dbReference type="InterPro" id="IPR023213">
    <property type="entry name" value="CAT-like_dom_sf"/>
</dbReference>
<keyword evidence="4" id="KW-1185">Reference proteome</keyword>
<dbReference type="Gene3D" id="3.30.559.10">
    <property type="entry name" value="Chloramphenicol acetyltransferase-like domain"/>
    <property type="match status" value="1"/>
</dbReference>
<dbReference type="InterPro" id="IPR001242">
    <property type="entry name" value="Condensation_dom"/>
</dbReference>
<proteinExistence type="predicted"/>
<gene>
    <name evidence="3" type="ORF">Q0N40_01050</name>
</gene>
<accession>A0AAU0Q0Z2</accession>
<evidence type="ECO:0000313" key="4">
    <source>
        <dbReference type="Proteomes" id="UP001174314"/>
    </source>
</evidence>
<evidence type="ECO:0000256" key="1">
    <source>
        <dbReference type="SAM" id="MobiDB-lite"/>
    </source>
</evidence>
<dbReference type="Gene3D" id="3.30.559.30">
    <property type="entry name" value="Nonribosomal peptide synthetase, condensation domain"/>
    <property type="match status" value="1"/>
</dbReference>
<evidence type="ECO:0000313" key="3">
    <source>
        <dbReference type="EMBL" id="WPF25179.1"/>
    </source>
</evidence>
<dbReference type="RefSeq" id="WP_221924211.1">
    <property type="nucleotide sequence ID" value="NZ_CP137757.1"/>
</dbReference>
<sequence>MEYTELADYPLPTGQLSTWEFTDDASQWSEDERSLSINHEDHLREVLRAKKNNAEQGLPSVSEDWIGGAFVIHQPLITDAFREALTTWFSRHEAYRTTAVANDHDEATTSFTRYTLGSTAVDVSRNDFGVYHDDQLLRHEIHRHFAQHVNGIGWPHVTVATIEPEASETEASQGEARESETAQADADHGHTPQEFTVIFAADHAVMDAYTQLFTIAELRELYAAAVDKREPTLPPAGSYVDFCAGERAVTESASARERAVEEWKEFLTTSADGHLAPPVFPLPIRSGAEAESATPADQHRAQHSISQWLLNEKDISELGKRAKANGGSTKSALLTALKLALTELSPVSSARYIMPMHTRHEPKYMLSAGWFVGLMPVDDPLNGASSFTEAFSDTVQATKRHRDLSVYPYAAVSDALHINEPPRFVISYVDTRFVPGAGTWGDHDRVLRSSVMSDDDIYIWLNRTGEGLNVSMRYPNNAQAEESIAAFLSRFAAIIHSVVTTGDYAVAVPVRA</sequence>